<feature type="compositionally biased region" description="Acidic residues" evidence="1">
    <location>
        <begin position="11"/>
        <end position="23"/>
    </location>
</feature>
<comment type="caution">
    <text evidence="2">The sequence shown here is derived from an EMBL/GenBank/DDBJ whole genome shotgun (WGS) entry which is preliminary data.</text>
</comment>
<organism evidence="2 3">
    <name type="scientific">Anaeramoeba flamelloides</name>
    <dbReference type="NCBI Taxonomy" id="1746091"/>
    <lineage>
        <taxon>Eukaryota</taxon>
        <taxon>Metamonada</taxon>
        <taxon>Anaeramoebidae</taxon>
        <taxon>Anaeramoeba</taxon>
    </lineage>
</organism>
<evidence type="ECO:0000313" key="3">
    <source>
        <dbReference type="Proteomes" id="UP001146793"/>
    </source>
</evidence>
<feature type="region of interest" description="Disordered" evidence="1">
    <location>
        <begin position="1"/>
        <end position="125"/>
    </location>
</feature>
<accession>A0AAV7ZQK9</accession>
<feature type="compositionally biased region" description="Basic and acidic residues" evidence="1">
    <location>
        <begin position="57"/>
        <end position="77"/>
    </location>
</feature>
<protein>
    <submittedName>
        <fullName evidence="2">Uncharacterized protein</fullName>
    </submittedName>
</protein>
<gene>
    <name evidence="2" type="ORF">M0812_09428</name>
</gene>
<sequence>MSLDFGVLVYEGEEDETESEEEITTGNKNEEENKIQTKKTTDQETKKKKKKKKKHNKQNEKLKKETDQNSEKEKEQEQGQGQGQGKEKKITKKSKKHKTKKKKSKKKNKKEVPPKASDSTEKKQASLAKKSYQFFGSLLTQPEKTKKKEKQINKQLDSGTKKFVSTLNSIQNEWKSMTDKEAIQVDHHMNIISSSISKTVNTAQDYLREITNTNIKIEGMITSISQLTDSLNLTVNSNK</sequence>
<dbReference type="AlphaFoldDB" id="A0AAV7ZQK9"/>
<proteinExistence type="predicted"/>
<name>A0AAV7ZQK9_9EUKA</name>
<feature type="compositionally biased region" description="Basic and acidic residues" evidence="1">
    <location>
        <begin position="110"/>
        <end position="124"/>
    </location>
</feature>
<evidence type="ECO:0000313" key="2">
    <source>
        <dbReference type="EMBL" id="KAJ3443585.1"/>
    </source>
</evidence>
<dbReference type="EMBL" id="JANTQA010000023">
    <property type="protein sequence ID" value="KAJ3443585.1"/>
    <property type="molecule type" value="Genomic_DNA"/>
</dbReference>
<dbReference type="Proteomes" id="UP001146793">
    <property type="component" value="Unassembled WGS sequence"/>
</dbReference>
<reference evidence="2" key="1">
    <citation type="submission" date="2022-08" db="EMBL/GenBank/DDBJ databases">
        <title>Novel sulphate-reducing endosymbionts in the free-living metamonad Anaeramoeba.</title>
        <authorList>
            <person name="Jerlstrom-Hultqvist J."/>
            <person name="Cepicka I."/>
            <person name="Gallot-Lavallee L."/>
            <person name="Salas-Leiva D."/>
            <person name="Curtis B.A."/>
            <person name="Zahonova K."/>
            <person name="Pipaliya S."/>
            <person name="Dacks J."/>
            <person name="Roger A.J."/>
        </authorList>
    </citation>
    <scope>NUCLEOTIDE SEQUENCE</scope>
    <source>
        <strain evidence="2">Busselton2</strain>
    </source>
</reference>
<feature type="compositionally biased region" description="Basic residues" evidence="1">
    <location>
        <begin position="46"/>
        <end position="56"/>
    </location>
</feature>
<evidence type="ECO:0000256" key="1">
    <source>
        <dbReference type="SAM" id="MobiDB-lite"/>
    </source>
</evidence>
<feature type="compositionally biased region" description="Basic and acidic residues" evidence="1">
    <location>
        <begin position="28"/>
        <end position="45"/>
    </location>
</feature>
<feature type="compositionally biased region" description="Basic residues" evidence="1">
    <location>
        <begin position="89"/>
        <end position="109"/>
    </location>
</feature>